<reference evidence="2 3" key="1">
    <citation type="submission" date="2014-04" db="EMBL/GenBank/DDBJ databases">
        <authorList>
            <consortium name="DOE Joint Genome Institute"/>
            <person name="Kuo A."/>
            <person name="Kohler A."/>
            <person name="Costa M.D."/>
            <person name="Nagy L.G."/>
            <person name="Floudas D."/>
            <person name="Copeland A."/>
            <person name="Barry K.W."/>
            <person name="Cichocki N."/>
            <person name="Veneault-Fourrey C."/>
            <person name="LaButti K."/>
            <person name="Lindquist E.A."/>
            <person name="Lipzen A."/>
            <person name="Lundell T."/>
            <person name="Morin E."/>
            <person name="Murat C."/>
            <person name="Sun H."/>
            <person name="Tunlid A."/>
            <person name="Henrissat B."/>
            <person name="Grigoriev I.V."/>
            <person name="Hibbett D.S."/>
            <person name="Martin F."/>
            <person name="Nordberg H.P."/>
            <person name="Cantor M.N."/>
            <person name="Hua S.X."/>
        </authorList>
    </citation>
    <scope>NUCLEOTIDE SEQUENCE [LARGE SCALE GENOMIC DNA]</scope>
    <source>
        <strain evidence="2 3">Marx 270</strain>
    </source>
</reference>
<proteinExistence type="predicted"/>
<evidence type="ECO:0000313" key="2">
    <source>
        <dbReference type="EMBL" id="KIO14937.1"/>
    </source>
</evidence>
<gene>
    <name evidence="2" type="ORF">M404DRAFT_991672</name>
</gene>
<dbReference type="AlphaFoldDB" id="A0A0C3KZM5"/>
<feature type="compositionally biased region" description="Basic residues" evidence="1">
    <location>
        <begin position="19"/>
        <end position="31"/>
    </location>
</feature>
<accession>A0A0C3KZM5</accession>
<dbReference type="InParanoid" id="A0A0C3KZM5"/>
<protein>
    <submittedName>
        <fullName evidence="2">Uncharacterized protein</fullName>
    </submittedName>
</protein>
<reference evidence="3" key="2">
    <citation type="submission" date="2015-01" db="EMBL/GenBank/DDBJ databases">
        <title>Evolutionary Origins and Diversification of the Mycorrhizal Mutualists.</title>
        <authorList>
            <consortium name="DOE Joint Genome Institute"/>
            <consortium name="Mycorrhizal Genomics Consortium"/>
            <person name="Kohler A."/>
            <person name="Kuo A."/>
            <person name="Nagy L.G."/>
            <person name="Floudas D."/>
            <person name="Copeland A."/>
            <person name="Barry K.W."/>
            <person name="Cichocki N."/>
            <person name="Veneault-Fourrey C."/>
            <person name="LaButti K."/>
            <person name="Lindquist E.A."/>
            <person name="Lipzen A."/>
            <person name="Lundell T."/>
            <person name="Morin E."/>
            <person name="Murat C."/>
            <person name="Riley R."/>
            <person name="Ohm R."/>
            <person name="Sun H."/>
            <person name="Tunlid A."/>
            <person name="Henrissat B."/>
            <person name="Grigoriev I.V."/>
            <person name="Hibbett D.S."/>
            <person name="Martin F."/>
        </authorList>
    </citation>
    <scope>NUCLEOTIDE SEQUENCE [LARGE SCALE GENOMIC DNA]</scope>
    <source>
        <strain evidence="3">Marx 270</strain>
    </source>
</reference>
<dbReference type="Proteomes" id="UP000054217">
    <property type="component" value="Unassembled WGS sequence"/>
</dbReference>
<dbReference type="HOGENOM" id="CLU_1897032_0_0_1"/>
<feature type="region of interest" description="Disordered" evidence="1">
    <location>
        <begin position="1"/>
        <end position="36"/>
    </location>
</feature>
<sequence>MLKTVHAAQGHRISFHVTPKVHRSPRQRKHPTAPPGYPVPMYYPARTSGCPGGPANCLSLAVSIVGLGFTVNKTKFGPIRTCYRPEISFCRHSVSPDHGPTDPRLITDPLIYVCAHKYGYPVKYTGCVRGAAKR</sequence>
<organism evidence="2 3">
    <name type="scientific">Pisolithus tinctorius Marx 270</name>
    <dbReference type="NCBI Taxonomy" id="870435"/>
    <lineage>
        <taxon>Eukaryota</taxon>
        <taxon>Fungi</taxon>
        <taxon>Dikarya</taxon>
        <taxon>Basidiomycota</taxon>
        <taxon>Agaricomycotina</taxon>
        <taxon>Agaricomycetes</taxon>
        <taxon>Agaricomycetidae</taxon>
        <taxon>Boletales</taxon>
        <taxon>Sclerodermatineae</taxon>
        <taxon>Pisolithaceae</taxon>
        <taxon>Pisolithus</taxon>
    </lineage>
</organism>
<evidence type="ECO:0000256" key="1">
    <source>
        <dbReference type="SAM" id="MobiDB-lite"/>
    </source>
</evidence>
<keyword evidence="3" id="KW-1185">Reference proteome</keyword>
<evidence type="ECO:0000313" key="3">
    <source>
        <dbReference type="Proteomes" id="UP000054217"/>
    </source>
</evidence>
<dbReference type="EMBL" id="KN831944">
    <property type="protein sequence ID" value="KIO14937.1"/>
    <property type="molecule type" value="Genomic_DNA"/>
</dbReference>
<name>A0A0C3KZM5_PISTI</name>